<evidence type="ECO:0000313" key="4">
    <source>
        <dbReference type="Proteomes" id="UP000235145"/>
    </source>
</evidence>
<evidence type="ECO:0000256" key="2">
    <source>
        <dbReference type="SAM" id="SignalP"/>
    </source>
</evidence>
<dbReference type="AlphaFoldDB" id="A0A9R1X0S4"/>
<feature type="region of interest" description="Disordered" evidence="1">
    <location>
        <begin position="56"/>
        <end position="80"/>
    </location>
</feature>
<keyword evidence="2" id="KW-0732">Signal</keyword>
<gene>
    <name evidence="3" type="ORF">LSAT_V11C800401560</name>
</gene>
<feature type="chain" id="PRO_5040493652" evidence="2">
    <location>
        <begin position="25"/>
        <end position="95"/>
    </location>
</feature>
<reference evidence="3 4" key="1">
    <citation type="journal article" date="2017" name="Nat. Commun.">
        <title>Genome assembly with in vitro proximity ligation data and whole-genome triplication in lettuce.</title>
        <authorList>
            <person name="Reyes-Chin-Wo S."/>
            <person name="Wang Z."/>
            <person name="Yang X."/>
            <person name="Kozik A."/>
            <person name="Arikit S."/>
            <person name="Song C."/>
            <person name="Xia L."/>
            <person name="Froenicke L."/>
            <person name="Lavelle D.O."/>
            <person name="Truco M.J."/>
            <person name="Xia R."/>
            <person name="Zhu S."/>
            <person name="Xu C."/>
            <person name="Xu H."/>
            <person name="Xu X."/>
            <person name="Cox K."/>
            <person name="Korf I."/>
            <person name="Meyers B.C."/>
            <person name="Michelmore R.W."/>
        </authorList>
    </citation>
    <scope>NUCLEOTIDE SEQUENCE [LARGE SCALE GENOMIC DNA]</scope>
    <source>
        <strain evidence="4">cv. Salinas</strain>
        <tissue evidence="3">Seedlings</tissue>
    </source>
</reference>
<name>A0A9R1X0S4_LACSA</name>
<dbReference type="Proteomes" id="UP000235145">
    <property type="component" value="Unassembled WGS sequence"/>
</dbReference>
<keyword evidence="4" id="KW-1185">Reference proteome</keyword>
<protein>
    <submittedName>
        <fullName evidence="3">Uncharacterized protein</fullName>
    </submittedName>
</protein>
<dbReference type="Gramene" id="rna-gnl|WGS:NBSK|LSAT_8X31200_mrna">
    <property type="protein sequence ID" value="cds-PLY65603.1"/>
    <property type="gene ID" value="gene-LSAT_8X31200"/>
</dbReference>
<evidence type="ECO:0000256" key="1">
    <source>
        <dbReference type="SAM" id="MobiDB-lite"/>
    </source>
</evidence>
<evidence type="ECO:0000313" key="3">
    <source>
        <dbReference type="EMBL" id="KAJ0194004.1"/>
    </source>
</evidence>
<dbReference type="EMBL" id="NBSK02000008">
    <property type="protein sequence ID" value="KAJ0194004.1"/>
    <property type="molecule type" value="Genomic_DNA"/>
</dbReference>
<organism evidence="3 4">
    <name type="scientific">Lactuca sativa</name>
    <name type="common">Garden lettuce</name>
    <dbReference type="NCBI Taxonomy" id="4236"/>
    <lineage>
        <taxon>Eukaryota</taxon>
        <taxon>Viridiplantae</taxon>
        <taxon>Streptophyta</taxon>
        <taxon>Embryophyta</taxon>
        <taxon>Tracheophyta</taxon>
        <taxon>Spermatophyta</taxon>
        <taxon>Magnoliopsida</taxon>
        <taxon>eudicotyledons</taxon>
        <taxon>Gunneridae</taxon>
        <taxon>Pentapetalae</taxon>
        <taxon>asterids</taxon>
        <taxon>campanulids</taxon>
        <taxon>Asterales</taxon>
        <taxon>Asteraceae</taxon>
        <taxon>Cichorioideae</taxon>
        <taxon>Cichorieae</taxon>
        <taxon>Lactucinae</taxon>
        <taxon>Lactuca</taxon>
    </lineage>
</organism>
<sequence>MASIIKGGGLVLVLIILIFISSSSHTIATARSPYNRARQLATDCDSPRQGDIVGCGGGSSGSAKPKRKPCGSAPGSSRCKKGCCGKTKFGDTICC</sequence>
<accession>A0A9R1X0S4</accession>
<feature type="signal peptide" evidence="2">
    <location>
        <begin position="1"/>
        <end position="24"/>
    </location>
</feature>
<comment type="caution">
    <text evidence="3">The sequence shown here is derived from an EMBL/GenBank/DDBJ whole genome shotgun (WGS) entry which is preliminary data.</text>
</comment>
<proteinExistence type="predicted"/>